<feature type="region of interest" description="Disordered" evidence="1">
    <location>
        <begin position="1617"/>
        <end position="1643"/>
    </location>
</feature>
<accession>A0ABR2L0H5</accession>
<reference evidence="3 4" key="1">
    <citation type="submission" date="2024-04" db="EMBL/GenBank/DDBJ databases">
        <title>Tritrichomonas musculus Genome.</title>
        <authorList>
            <person name="Alves-Ferreira E."/>
            <person name="Grigg M."/>
            <person name="Lorenzi H."/>
            <person name="Galac M."/>
        </authorList>
    </citation>
    <scope>NUCLEOTIDE SEQUENCE [LARGE SCALE GENOMIC DNA]</scope>
    <source>
        <strain evidence="3 4">EAF2021</strain>
    </source>
</reference>
<dbReference type="InterPro" id="IPR029071">
    <property type="entry name" value="Ubiquitin-like_domsf"/>
</dbReference>
<feature type="compositionally biased region" description="Basic and acidic residues" evidence="1">
    <location>
        <begin position="1477"/>
        <end position="1487"/>
    </location>
</feature>
<evidence type="ECO:0000313" key="3">
    <source>
        <dbReference type="EMBL" id="KAK8896583.1"/>
    </source>
</evidence>
<dbReference type="InterPro" id="IPR000626">
    <property type="entry name" value="Ubiquitin-like_dom"/>
</dbReference>
<dbReference type="Proteomes" id="UP001470230">
    <property type="component" value="Unassembled WGS sequence"/>
</dbReference>
<evidence type="ECO:0000313" key="4">
    <source>
        <dbReference type="Proteomes" id="UP001470230"/>
    </source>
</evidence>
<dbReference type="PROSITE" id="PS50053">
    <property type="entry name" value="UBIQUITIN_2"/>
    <property type="match status" value="1"/>
</dbReference>
<dbReference type="EMBL" id="JAPFFF010000002">
    <property type="protein sequence ID" value="KAK8896583.1"/>
    <property type="molecule type" value="Genomic_DNA"/>
</dbReference>
<feature type="region of interest" description="Disordered" evidence="1">
    <location>
        <begin position="1229"/>
        <end position="1273"/>
    </location>
</feature>
<feature type="compositionally biased region" description="Basic and acidic residues" evidence="1">
    <location>
        <begin position="1619"/>
        <end position="1634"/>
    </location>
</feature>
<feature type="compositionally biased region" description="Basic and acidic residues" evidence="1">
    <location>
        <begin position="1236"/>
        <end position="1267"/>
    </location>
</feature>
<sequence>MIKNLYYNISDPHISGSLNIDLSKCKNFLNLKKEIASQLNVESWQLDITNLPENINIEAIRNFSTLEIKVFYSKDITFSLLDGKQIKVKDSYKMRFSDVFKYFEQNGIYYSNSIISNNLEMFANGRQLLNNGYPFFGLTSRSIVEVRLKREFIIMKYEQNKFIFSESDKSYEAYQIIFESFGGEVSKDFIIIINEYSNEKVGQYDRLKSGEKYKIKIEHQFNFQNKSNEKDKLTLQMDFFSTVSDAQQILSEIFTDDSPIQAECIDIYDQFSQYTTDDKKHLKDIINYQKCIIFEINKYKISSRTHKTDLKCKTFYYHIKDPFICKQFKIDLNKCQTLYDLRSEIASKLKINEYKVKIINPPFSKEVKNISDYYNFELDISCCKDVKFEFQDGRQIEVKDSYKMRFNDVFKYFKRKGIHYSYSCINNIIKMFSNGKQLLKDGYPFFGLSSETIVEVRLKGEFIIMEYGQNKFIFSENEELDEAKQLILESFDRKVPKELIAIINEYSNEKVGQYDRLKSGEKYKIKIEHQFKFQNKSNEKDQLTLQMDFFSTVSDAQFIISDIFSDENKILPKNVIIKNENSAPISEVNLPLVDIRNYQNCIYFSVNQSKTSLETSEASVNDKILYYNIMEPNIIKRFKVDPKKYNSTYKLKHFIESLLKFKCNALEITNLNNNINVADIYEYSCLKLKVSYHLNIIFQNPNRIRIEVKDSYKMKFNDVFKIFRQKGLYYSKSCMDNLEMFNEGKLLPRESYPFLGITNQFVEVHLQEKFIIIEYEKNKFIFSENDKSDEAYQLIFESFGEKIPKKLIAITNEESHEKISNRYQLQSDEKYKIEIECQFKFQNNDNDNERLTLRMKYFSTISDAQQILSDIFSDEFEIRPHNVIIYDTYFKQITNQKMSLLDIQNYKGYILFSIYQNKKSSKRYEENSEHKIFYYHINCPYIYKRFKIDPKKCKTLEDLVYVILSKLNADPNQIDIINAPKVQNVEQIKNYYDFEIKNKYRNDLTFHFEDGKEIKVKNAYQMNFSDIIHYFGQKGIYYSFSCIRNSLEMISNGKQLSQNNYPFLFLRGDPVINIKMKRNTITIEYDQKQFSFLEGDDVYCAKNLIFNVFPEINYFVLVSIYNDKSSHELDINYELTMCDKYTAKIPVTFYFKLFSDSKYESKQKMDYFSTVSDGKERMSVIFEVDPRSIIIYDQSKKEVTDPNVFLKDIQVSYYIIYFNIDNKRILSSSHHKKKIKEREAEESKGKVETKISAPKEIDTKQSEESETAKVPSKKKIKIKGPTYTIVQSPKEKVSPLQHKDLEDISEEAKPKEESKIQKSDSKGKMIKIKFIFEDNQYPSFTKEMTTSTTFKEIEIMISKEHEISDKVLLQYKEDDLFINILSTDMEISEMESEISQKTESGATENVLYIKTEKSSKKSKPSLKSFRPKVAPQEEDKTSKSERPFKKKDIEQIKQKTEEEEDDDDQKSGVSMSYRPVKSKDKNDDLIRNKRANSSDDDDDSINDSSKLFNSTLSGSKRRKKPSAKNFMPKVTPAKDAKSPKNEEFKIIYKGKDKMISLKPGTTLDDNKELIKEKFGIGSKESIEFRTAPGGKEIEIIQKQPEKHPAIVDLQTRLITEQMSDSKETKPSSDNKPEPESPAGDDPLIAYKYQTNRSDDICEVKLRESGKVGEMKELIGKKNDVPNINNIKILFAGKNLVDDLVVSDLEVGEATLFVYIRSEEDIFLMTANALKVHPNNSGDEYEYEYQYEEDEED</sequence>
<proteinExistence type="predicted"/>
<feature type="compositionally biased region" description="Basic and acidic residues" evidence="1">
    <location>
        <begin position="1431"/>
        <end position="1456"/>
    </location>
</feature>
<dbReference type="SUPFAM" id="SSF54236">
    <property type="entry name" value="Ubiquitin-like"/>
    <property type="match status" value="1"/>
</dbReference>
<gene>
    <name evidence="3" type="ORF">M9Y10_014491</name>
</gene>
<keyword evidence="4" id="KW-1185">Reference proteome</keyword>
<protein>
    <recommendedName>
        <fullName evidence="2">Ubiquitin-like domain-containing protein</fullName>
    </recommendedName>
</protein>
<feature type="region of interest" description="Disordered" evidence="1">
    <location>
        <begin position="1289"/>
        <end position="1319"/>
    </location>
</feature>
<comment type="caution">
    <text evidence="3">The sequence shown here is derived from an EMBL/GenBank/DDBJ whole genome shotgun (WGS) entry which is preliminary data.</text>
</comment>
<evidence type="ECO:0000256" key="1">
    <source>
        <dbReference type="SAM" id="MobiDB-lite"/>
    </source>
</evidence>
<organism evidence="3 4">
    <name type="scientific">Tritrichomonas musculus</name>
    <dbReference type="NCBI Taxonomy" id="1915356"/>
    <lineage>
        <taxon>Eukaryota</taxon>
        <taxon>Metamonada</taxon>
        <taxon>Parabasalia</taxon>
        <taxon>Tritrichomonadida</taxon>
        <taxon>Tritrichomonadidae</taxon>
        <taxon>Tritrichomonas</taxon>
    </lineage>
</organism>
<feature type="region of interest" description="Disordered" evidence="1">
    <location>
        <begin position="1413"/>
        <end position="1539"/>
    </location>
</feature>
<evidence type="ECO:0000259" key="2">
    <source>
        <dbReference type="PROSITE" id="PS50053"/>
    </source>
</evidence>
<feature type="domain" description="Ubiquitin-like" evidence="2">
    <location>
        <begin position="1644"/>
        <end position="1710"/>
    </location>
</feature>
<name>A0ABR2L0H5_9EUKA</name>